<dbReference type="OrthoDB" id="1436450at2759"/>
<dbReference type="PANTHER" id="PTHR23051:SF0">
    <property type="entry name" value="SOLUTE CARRIER FAMILY 35 MEMBER F5"/>
    <property type="match status" value="1"/>
</dbReference>
<dbReference type="GO" id="GO:0000329">
    <property type="term" value="C:fungal-type vacuole membrane"/>
    <property type="evidence" value="ECO:0007669"/>
    <property type="project" value="TreeGrafter"/>
</dbReference>
<sequence>MPVALTNARRFVVGLGLLLLVVLLWTASNFITNDLETGEDKWQKPFLITYLNTSSFAVYLIPVAWRYWKNGRRRSHEYRPVPADASPLTLVRSISPSPDSTTLSAIVDDAPAPLPKLSIRETAEIAAWWSAVWFLANWSLNAALALASVSSVTILSSTTSFFTLTLGRAFGVEDVTRAKVFSALASFAGVVLVTKSDAMSAHVVGDNRPTHPILGDCLSLLSAAFYSVYVILLKVRIGDESRADTQLLLGFAGLFNIIFLIPVFPILHYLGWETFELPPTSTAVTICIINMLITLSSDYLYVLAMLKTTPMLVTIGLSMTIPFAMIGSMFIPSAHTDSVTGLSVLGAALVVGSFLVLGWQGWNESKQPQEVRGLGIEAEGLDA</sequence>
<evidence type="ECO:0000313" key="7">
    <source>
        <dbReference type="Proteomes" id="UP000002748"/>
    </source>
</evidence>
<evidence type="ECO:0000313" key="6">
    <source>
        <dbReference type="EMBL" id="EJT47248.1"/>
    </source>
</evidence>
<evidence type="ECO:0000256" key="3">
    <source>
        <dbReference type="ARBA" id="ARBA00022989"/>
    </source>
</evidence>
<keyword evidence="3 5" id="KW-1133">Transmembrane helix</keyword>
<feature type="transmembrane region" description="Helical" evidence="5">
    <location>
        <begin position="282"/>
        <end position="304"/>
    </location>
</feature>
<evidence type="ECO:0000256" key="5">
    <source>
        <dbReference type="SAM" id="Phobius"/>
    </source>
</evidence>
<evidence type="ECO:0000256" key="4">
    <source>
        <dbReference type="ARBA" id="ARBA00023136"/>
    </source>
</evidence>
<keyword evidence="4 5" id="KW-0472">Membrane</keyword>
<feature type="transmembrane region" description="Helical" evidence="5">
    <location>
        <begin position="213"/>
        <end position="235"/>
    </location>
</feature>
<feature type="transmembrane region" description="Helical" evidence="5">
    <location>
        <begin position="311"/>
        <end position="331"/>
    </location>
</feature>
<protein>
    <submittedName>
        <fullName evidence="6">Vacuolar membrane protein</fullName>
    </submittedName>
</protein>
<evidence type="ECO:0000256" key="1">
    <source>
        <dbReference type="ARBA" id="ARBA00004141"/>
    </source>
</evidence>
<feature type="transmembrane region" description="Helical" evidence="5">
    <location>
        <begin position="343"/>
        <end position="362"/>
    </location>
</feature>
<evidence type="ECO:0000256" key="2">
    <source>
        <dbReference type="ARBA" id="ARBA00022692"/>
    </source>
</evidence>
<organism evidence="6 7">
    <name type="scientific">Trichosporon asahii var. asahii (strain ATCC 90039 / CBS 2479 / JCM 2466 / KCTC 7840 / NBRC 103889/ NCYC 2677 / UAMH 7654)</name>
    <name type="common">Yeast</name>
    <dbReference type="NCBI Taxonomy" id="1186058"/>
    <lineage>
        <taxon>Eukaryota</taxon>
        <taxon>Fungi</taxon>
        <taxon>Dikarya</taxon>
        <taxon>Basidiomycota</taxon>
        <taxon>Agaricomycotina</taxon>
        <taxon>Tremellomycetes</taxon>
        <taxon>Trichosporonales</taxon>
        <taxon>Trichosporonaceae</taxon>
        <taxon>Trichosporon</taxon>
    </lineage>
</organism>
<dbReference type="GeneID" id="25987523"/>
<dbReference type="RefSeq" id="XP_014177862.1">
    <property type="nucleotide sequence ID" value="XM_014322387.1"/>
</dbReference>
<keyword evidence="2 5" id="KW-0812">Transmembrane</keyword>
<dbReference type="KEGG" id="tasa:A1Q1_04010"/>
<feature type="transmembrane region" description="Helical" evidence="5">
    <location>
        <begin position="247"/>
        <end position="270"/>
    </location>
</feature>
<feature type="transmembrane region" description="Helical" evidence="5">
    <location>
        <begin position="126"/>
        <end position="146"/>
    </location>
</feature>
<dbReference type="Proteomes" id="UP000002748">
    <property type="component" value="Unassembled WGS sequence"/>
</dbReference>
<comment type="caution">
    <text evidence="6">The sequence shown here is derived from an EMBL/GenBank/DDBJ whole genome shotgun (WGS) entry which is preliminary data.</text>
</comment>
<proteinExistence type="predicted"/>
<dbReference type="PANTHER" id="PTHR23051">
    <property type="entry name" value="SOLUTE CARRIER FAMILY 35, MEMBER F5"/>
    <property type="match status" value="1"/>
</dbReference>
<comment type="subcellular location">
    <subcellularLocation>
        <location evidence="1">Membrane</location>
        <topology evidence="1">Multi-pass membrane protein</topology>
    </subcellularLocation>
</comment>
<accession>J5QGK4</accession>
<dbReference type="AlphaFoldDB" id="J5QGK4"/>
<dbReference type="VEuPathDB" id="FungiDB:A1Q1_04010"/>
<feature type="transmembrane region" description="Helical" evidence="5">
    <location>
        <begin position="45"/>
        <end position="65"/>
    </location>
</feature>
<gene>
    <name evidence="6" type="ORF">A1Q1_04010</name>
</gene>
<dbReference type="EMBL" id="ALBS01000260">
    <property type="protein sequence ID" value="EJT47248.1"/>
    <property type="molecule type" value="Genomic_DNA"/>
</dbReference>
<dbReference type="HOGENOM" id="CLU_026578_1_0_1"/>
<name>J5QGK4_TRIAS</name>
<reference evidence="6 7" key="1">
    <citation type="journal article" date="2012" name="Eukaryot. Cell">
        <title>Draft genome sequence of CBS 2479, the standard type strain of Trichosporon asahii.</title>
        <authorList>
            <person name="Yang R.Y."/>
            <person name="Li H.T."/>
            <person name="Zhu H."/>
            <person name="Zhou G.P."/>
            <person name="Wang M."/>
            <person name="Wang L."/>
        </authorList>
    </citation>
    <scope>NUCLEOTIDE SEQUENCE [LARGE SCALE GENOMIC DNA]</scope>
    <source>
        <strain evidence="7">ATCC 90039 / CBS 2479 / JCM 2466 / KCTC 7840 / NCYC 2677 / UAMH 7654</strain>
    </source>
</reference>